<evidence type="ECO:0000256" key="10">
    <source>
        <dbReference type="ARBA" id="ARBA00023125"/>
    </source>
</evidence>
<name>C7RGP7_ANAPD</name>
<protein>
    <submittedName>
        <fullName evidence="19">Cell divisionFtsK/SpoIIIE</fullName>
    </submittedName>
</protein>
<dbReference type="GO" id="GO:0003677">
    <property type="term" value="F:DNA binding"/>
    <property type="evidence" value="ECO:0007669"/>
    <property type="project" value="UniProtKB-KW"/>
</dbReference>
<evidence type="ECO:0000256" key="15">
    <source>
        <dbReference type="PROSITE-ProRule" id="PRU00289"/>
    </source>
</evidence>
<evidence type="ECO:0000256" key="16">
    <source>
        <dbReference type="SAM" id="MobiDB-lite"/>
    </source>
</evidence>
<evidence type="ECO:0000256" key="8">
    <source>
        <dbReference type="ARBA" id="ARBA00022840"/>
    </source>
</evidence>
<dbReference type="InterPro" id="IPR036390">
    <property type="entry name" value="WH_DNA-bd_sf"/>
</dbReference>
<dbReference type="SMART" id="SM00382">
    <property type="entry name" value="AAA"/>
    <property type="match status" value="1"/>
</dbReference>
<keyword evidence="7" id="KW-0159">Chromosome partition</keyword>
<dbReference type="Proteomes" id="UP000002294">
    <property type="component" value="Chromosome"/>
</dbReference>
<dbReference type="InterPro" id="IPR002543">
    <property type="entry name" value="FtsK_dom"/>
</dbReference>
<dbReference type="Pfam" id="PF17854">
    <property type="entry name" value="FtsK_alpha"/>
    <property type="match status" value="1"/>
</dbReference>
<proteinExistence type="inferred from homology"/>
<dbReference type="InterPro" id="IPR036388">
    <property type="entry name" value="WH-like_DNA-bd_sf"/>
</dbReference>
<dbReference type="InterPro" id="IPR003593">
    <property type="entry name" value="AAA+_ATPase"/>
</dbReference>
<dbReference type="OrthoDB" id="9807790at2"/>
<keyword evidence="3" id="KW-1003">Cell membrane</keyword>
<evidence type="ECO:0000256" key="7">
    <source>
        <dbReference type="ARBA" id="ARBA00022829"/>
    </source>
</evidence>
<evidence type="ECO:0000256" key="6">
    <source>
        <dbReference type="ARBA" id="ARBA00022741"/>
    </source>
</evidence>
<dbReference type="Gene3D" id="3.40.50.300">
    <property type="entry name" value="P-loop containing nucleotide triphosphate hydrolases"/>
    <property type="match status" value="1"/>
</dbReference>
<dbReference type="eggNOG" id="COG1674">
    <property type="taxonomic scope" value="Bacteria"/>
</dbReference>
<evidence type="ECO:0000256" key="14">
    <source>
        <dbReference type="ARBA" id="ARBA00025923"/>
    </source>
</evidence>
<evidence type="ECO:0000313" key="19">
    <source>
        <dbReference type="EMBL" id="ACV28658.1"/>
    </source>
</evidence>
<keyword evidence="20" id="KW-1185">Reference proteome</keyword>
<dbReference type="InterPro" id="IPR027417">
    <property type="entry name" value="P-loop_NTPase"/>
</dbReference>
<dbReference type="CDD" id="cd01127">
    <property type="entry name" value="TrwB_TraG_TraD_VirD4"/>
    <property type="match status" value="1"/>
</dbReference>
<dbReference type="STRING" id="525919.Apre_0616"/>
<evidence type="ECO:0000256" key="5">
    <source>
        <dbReference type="ARBA" id="ARBA00022692"/>
    </source>
</evidence>
<feature type="domain" description="FtsK" evidence="18">
    <location>
        <begin position="425"/>
        <end position="621"/>
    </location>
</feature>
<dbReference type="InterPro" id="IPR050206">
    <property type="entry name" value="FtsK/SpoIIIE/SftA"/>
</dbReference>
<comment type="subunit">
    <text evidence="14">Homohexamer. Forms a ring that surrounds DNA.</text>
</comment>
<keyword evidence="11 17" id="KW-0472">Membrane</keyword>
<dbReference type="Gene3D" id="3.30.980.40">
    <property type="match status" value="1"/>
</dbReference>
<evidence type="ECO:0000256" key="17">
    <source>
        <dbReference type="SAM" id="Phobius"/>
    </source>
</evidence>
<comment type="similarity">
    <text evidence="2">Belongs to the FtsK/SpoIIIE/SftA family.</text>
</comment>
<feature type="compositionally biased region" description="Basic residues" evidence="16">
    <location>
        <begin position="7"/>
        <end position="25"/>
    </location>
</feature>
<feature type="transmembrane region" description="Helical" evidence="17">
    <location>
        <begin position="140"/>
        <end position="163"/>
    </location>
</feature>
<feature type="transmembrane region" description="Helical" evidence="17">
    <location>
        <begin position="102"/>
        <end position="120"/>
    </location>
</feature>
<dbReference type="Pfam" id="PF01580">
    <property type="entry name" value="FtsK_SpoIIIE"/>
    <property type="match status" value="1"/>
</dbReference>
<keyword evidence="8 15" id="KW-0067">ATP-binding</keyword>
<evidence type="ECO:0000256" key="2">
    <source>
        <dbReference type="ARBA" id="ARBA00006474"/>
    </source>
</evidence>
<dbReference type="Gene3D" id="1.10.10.10">
    <property type="entry name" value="Winged helix-like DNA-binding domain superfamily/Winged helix DNA-binding domain"/>
    <property type="match status" value="1"/>
</dbReference>
<dbReference type="PANTHER" id="PTHR22683:SF41">
    <property type="entry name" value="DNA TRANSLOCASE FTSK"/>
    <property type="match status" value="1"/>
</dbReference>
<keyword evidence="12" id="KW-0131">Cell cycle</keyword>
<keyword evidence="6 15" id="KW-0547">Nucleotide-binding</keyword>
<dbReference type="AlphaFoldDB" id="C7RGP7"/>
<dbReference type="Pfam" id="PF13491">
    <property type="entry name" value="FtsK_4TM"/>
    <property type="match status" value="1"/>
</dbReference>
<evidence type="ECO:0000256" key="13">
    <source>
        <dbReference type="ARBA" id="ARBA00024986"/>
    </source>
</evidence>
<evidence type="ECO:0000256" key="9">
    <source>
        <dbReference type="ARBA" id="ARBA00022989"/>
    </source>
</evidence>
<keyword evidence="5 17" id="KW-0812">Transmembrane</keyword>
<feature type="compositionally biased region" description="Basic and acidic residues" evidence="16">
    <location>
        <begin position="242"/>
        <end position="254"/>
    </location>
</feature>
<evidence type="ECO:0000256" key="1">
    <source>
        <dbReference type="ARBA" id="ARBA00004651"/>
    </source>
</evidence>
<dbReference type="InterPro" id="IPR041027">
    <property type="entry name" value="FtsK_alpha"/>
</dbReference>
<dbReference type="PANTHER" id="PTHR22683">
    <property type="entry name" value="SPORULATION PROTEIN RELATED"/>
    <property type="match status" value="1"/>
</dbReference>
<dbReference type="KEGG" id="apr:Apre_0616"/>
<dbReference type="RefSeq" id="WP_015777568.1">
    <property type="nucleotide sequence ID" value="NC_013171.1"/>
</dbReference>
<dbReference type="SUPFAM" id="SSF52540">
    <property type="entry name" value="P-loop containing nucleoside triphosphate hydrolases"/>
    <property type="match status" value="1"/>
</dbReference>
<gene>
    <name evidence="19" type="ordered locus">Apre_0616</name>
</gene>
<dbReference type="PROSITE" id="PS50901">
    <property type="entry name" value="FTSK"/>
    <property type="match status" value="1"/>
</dbReference>
<evidence type="ECO:0000259" key="18">
    <source>
        <dbReference type="PROSITE" id="PS50901"/>
    </source>
</evidence>
<accession>C7RGP7</accession>
<feature type="binding site" evidence="15">
    <location>
        <begin position="447"/>
        <end position="454"/>
    </location>
    <ligand>
        <name>ATP</name>
        <dbReference type="ChEBI" id="CHEBI:30616"/>
    </ligand>
</feature>
<comment type="function">
    <text evidence="13">Essential cell division protein that coordinates cell division and chromosome segregation. The N-terminus is involved in assembly of the cell-division machinery. The C-terminus functions as a DNA motor that moves dsDNA in an ATP-dependent manner towards the dif recombination site, which is located within the replication terminus region. Required for activation of the Xer recombinase, allowing activation of chromosome unlinking by recombination.</text>
</comment>
<evidence type="ECO:0000256" key="4">
    <source>
        <dbReference type="ARBA" id="ARBA00022618"/>
    </source>
</evidence>
<feature type="compositionally biased region" description="Basic and acidic residues" evidence="16">
    <location>
        <begin position="211"/>
        <end position="235"/>
    </location>
</feature>
<dbReference type="GO" id="GO:0007059">
    <property type="term" value="P:chromosome segregation"/>
    <property type="evidence" value="ECO:0007669"/>
    <property type="project" value="UniProtKB-KW"/>
</dbReference>
<dbReference type="GO" id="GO:0005886">
    <property type="term" value="C:plasma membrane"/>
    <property type="evidence" value="ECO:0007669"/>
    <property type="project" value="UniProtKB-SubCell"/>
</dbReference>
<sequence>MTSKNQNRIRKKSNKKSPNRTKTKKPRESKFDFRRFSLIMMAIQVILFIFILSSNTGLMGDVLSDFFAKIFGKFALVFPVIVFISFLSELRGRFRENLSKFLLLYTIYLLTLAIFSRDFIRNELSWSVQYAASQKTDGGGAIGGAISFFLVNLIGNLGLYILYGLSIFALLIDISPLTYGEFFEKVKEGFSKLGQNIKDLTLRAKSSINERKKRQEEERIEDKREDDLEERKAPVKENPVSAKEKEAPKRGEVKRSPVKNFDLDSLGDAKVNNYKSRQVEMSDFNESFRREFGDYTYPSIDLLEDINEDGGVDDREIRARAVAIEETLDSFGIDGKVVQIDVGPTVTCYELKPQRGVKVSKIVNLSDDLALALATSGIRILAPIPGKSHVGIEVPNDKKEVVGLKEILSSENFVKSKYIIPFAMGKSVSGDVEVSAIEKMPHLLVSGATGSGKSVCINTIIMSILYKHSPNDVKLLLVDPKVVELSIYNGIPHLIMPVITDPKKASSSLFRAISEMEKRYKLFEKNHVRDIVGYKKAQESDDSMENLPYIVIIIDELADLMMTVGAEVEDYITRLAQKSRACGIHLIIATQRPTVDVITGTIKANIPSRISFAVTSQIDSRTILDAQGAEKLLGKGDMLYASSDSMRPTRIQGAFVSDDEVISVVREIKEGNETNYDEEAIEKVEENVESPSEVSDDEDELIDEAIKVIINENTASVSMLQRKLKIGYARAGRIIDQLEQRGVVGGYEGSKPRKVLVDRSYLEGEENEFS</sequence>
<organism evidence="19 20">
    <name type="scientific">Anaerococcus prevotii (strain ATCC 9321 / DSM 20548 / JCM 6508 / NCTC 11806 / PC1)</name>
    <name type="common">Peptostreptococcus prevotii</name>
    <name type="synonym">Peptococcus prevotii</name>
    <dbReference type="NCBI Taxonomy" id="525919"/>
    <lineage>
        <taxon>Bacteria</taxon>
        <taxon>Bacillati</taxon>
        <taxon>Bacillota</taxon>
        <taxon>Tissierellia</taxon>
        <taxon>Tissierellales</taxon>
        <taxon>Peptoniphilaceae</taxon>
        <taxon>Anaerococcus</taxon>
    </lineage>
</organism>
<dbReference type="EMBL" id="CP001708">
    <property type="protein sequence ID" value="ACV28658.1"/>
    <property type="molecule type" value="Genomic_DNA"/>
</dbReference>
<dbReference type="InterPro" id="IPR025199">
    <property type="entry name" value="FtsK_4TM"/>
</dbReference>
<evidence type="ECO:0000256" key="12">
    <source>
        <dbReference type="ARBA" id="ARBA00023306"/>
    </source>
</evidence>
<feature type="region of interest" description="Disordered" evidence="16">
    <location>
        <begin position="211"/>
        <end position="254"/>
    </location>
</feature>
<dbReference type="Pfam" id="PF09397">
    <property type="entry name" value="FtsK_gamma"/>
    <property type="match status" value="1"/>
</dbReference>
<dbReference type="SMART" id="SM00843">
    <property type="entry name" value="Ftsk_gamma"/>
    <property type="match status" value="1"/>
</dbReference>
<keyword evidence="10" id="KW-0238">DNA-binding</keyword>
<dbReference type="GO" id="GO:0051301">
    <property type="term" value="P:cell division"/>
    <property type="evidence" value="ECO:0007669"/>
    <property type="project" value="UniProtKB-KW"/>
</dbReference>
<evidence type="ECO:0000256" key="11">
    <source>
        <dbReference type="ARBA" id="ARBA00023136"/>
    </source>
</evidence>
<dbReference type="SUPFAM" id="SSF46785">
    <property type="entry name" value="Winged helix' DNA-binding domain"/>
    <property type="match status" value="1"/>
</dbReference>
<dbReference type="GO" id="GO:0005524">
    <property type="term" value="F:ATP binding"/>
    <property type="evidence" value="ECO:0007669"/>
    <property type="project" value="UniProtKB-UniRule"/>
</dbReference>
<evidence type="ECO:0000313" key="20">
    <source>
        <dbReference type="Proteomes" id="UP000002294"/>
    </source>
</evidence>
<evidence type="ECO:0000256" key="3">
    <source>
        <dbReference type="ARBA" id="ARBA00022475"/>
    </source>
</evidence>
<dbReference type="InterPro" id="IPR018541">
    <property type="entry name" value="Ftsk_gamma"/>
</dbReference>
<reference evidence="19 20" key="1">
    <citation type="journal article" date="2009" name="Stand. Genomic Sci.">
        <title>Complete genome sequence of Anaerococcus prevotii type strain (PC1).</title>
        <authorList>
            <person name="Labutti K."/>
            <person name="Pukall R."/>
            <person name="Steenblock K."/>
            <person name="Glavina Del Rio T."/>
            <person name="Tice H."/>
            <person name="Copeland A."/>
            <person name="Cheng J.F."/>
            <person name="Lucas S."/>
            <person name="Chen F."/>
            <person name="Nolan M."/>
            <person name="Bruce D."/>
            <person name="Goodwin L."/>
            <person name="Pitluck S."/>
            <person name="Ivanova N."/>
            <person name="Mavromatis K."/>
            <person name="Ovchinnikova G."/>
            <person name="Pati A."/>
            <person name="Chen A."/>
            <person name="Palaniappan K."/>
            <person name="Land M."/>
            <person name="Hauser L."/>
            <person name="Chang Y.J."/>
            <person name="Jeffries C.D."/>
            <person name="Chain P."/>
            <person name="Saunders E."/>
            <person name="Brettin T."/>
            <person name="Detter J.C."/>
            <person name="Han C."/>
            <person name="Goker M."/>
            <person name="Bristow J."/>
            <person name="Eisen J.A."/>
            <person name="Markowitz V."/>
            <person name="Hugenholtz P."/>
            <person name="Kyrpides N.C."/>
            <person name="Klenk H.P."/>
            <person name="Lapidus A."/>
        </authorList>
    </citation>
    <scope>NUCLEOTIDE SEQUENCE [LARGE SCALE GENOMIC DNA]</scope>
    <source>
        <strain evidence="20">ATCC 9321 / DSM 20548 / JCM 6508 / NCTC 11806 / PC1</strain>
    </source>
</reference>
<feature type="region of interest" description="Disordered" evidence="16">
    <location>
        <begin position="1"/>
        <end position="27"/>
    </location>
</feature>
<feature type="transmembrane region" description="Helical" evidence="17">
    <location>
        <begin position="70"/>
        <end position="90"/>
    </location>
</feature>
<keyword evidence="4 19" id="KW-0132">Cell division</keyword>
<dbReference type="HOGENOM" id="CLU_001981_9_6_9"/>
<keyword evidence="9 17" id="KW-1133">Transmembrane helix</keyword>
<comment type="subcellular location">
    <subcellularLocation>
        <location evidence="1">Cell membrane</location>
        <topology evidence="1">Multi-pass membrane protein</topology>
    </subcellularLocation>
</comment>